<evidence type="ECO:0000313" key="2">
    <source>
        <dbReference type="EMBL" id="KUJ13097.1"/>
    </source>
</evidence>
<dbReference type="AlphaFoldDB" id="A0A194WZQ0"/>
<dbReference type="EMBL" id="KQ947423">
    <property type="protein sequence ID" value="KUJ13097.1"/>
    <property type="molecule type" value="Genomic_DNA"/>
</dbReference>
<dbReference type="GeneID" id="28815518"/>
<evidence type="ECO:0000256" key="1">
    <source>
        <dbReference type="SAM" id="MobiDB-lite"/>
    </source>
</evidence>
<protein>
    <submittedName>
        <fullName evidence="2">Uncharacterized protein</fullName>
    </submittedName>
</protein>
<keyword evidence="3" id="KW-1185">Reference proteome</keyword>
<organism evidence="2 3">
    <name type="scientific">Mollisia scopiformis</name>
    <name type="common">Conifer needle endophyte fungus</name>
    <name type="synonym">Phialocephala scopiformis</name>
    <dbReference type="NCBI Taxonomy" id="149040"/>
    <lineage>
        <taxon>Eukaryota</taxon>
        <taxon>Fungi</taxon>
        <taxon>Dikarya</taxon>
        <taxon>Ascomycota</taxon>
        <taxon>Pezizomycotina</taxon>
        <taxon>Leotiomycetes</taxon>
        <taxon>Helotiales</taxon>
        <taxon>Mollisiaceae</taxon>
        <taxon>Mollisia</taxon>
    </lineage>
</organism>
<reference evidence="2 3" key="1">
    <citation type="submission" date="2015-10" db="EMBL/GenBank/DDBJ databases">
        <title>Full genome of DAOMC 229536 Phialocephala scopiformis, a fungal endophyte of spruce producing the potent anti-insectan compound rugulosin.</title>
        <authorList>
            <consortium name="DOE Joint Genome Institute"/>
            <person name="Walker A.K."/>
            <person name="Frasz S.L."/>
            <person name="Seifert K.A."/>
            <person name="Miller J.D."/>
            <person name="Mondo S.J."/>
            <person name="Labutti K."/>
            <person name="Lipzen A."/>
            <person name="Dockter R."/>
            <person name="Kennedy M."/>
            <person name="Grigoriev I.V."/>
            <person name="Spatafora J.W."/>
        </authorList>
    </citation>
    <scope>NUCLEOTIDE SEQUENCE [LARGE SCALE GENOMIC DNA]</scope>
    <source>
        <strain evidence="2 3">CBS 120377</strain>
    </source>
</reference>
<dbReference type="InParanoid" id="A0A194WZQ0"/>
<gene>
    <name evidence="2" type="ORF">LY89DRAFT_201335</name>
</gene>
<accession>A0A194WZQ0</accession>
<dbReference type="Proteomes" id="UP000070700">
    <property type="component" value="Unassembled WGS sequence"/>
</dbReference>
<proteinExistence type="predicted"/>
<dbReference type="RefSeq" id="XP_018067452.1">
    <property type="nucleotide sequence ID" value="XM_018205792.1"/>
</dbReference>
<feature type="compositionally biased region" description="Polar residues" evidence="1">
    <location>
        <begin position="123"/>
        <end position="141"/>
    </location>
</feature>
<dbReference type="KEGG" id="psco:LY89DRAFT_201335"/>
<feature type="region of interest" description="Disordered" evidence="1">
    <location>
        <begin position="81"/>
        <end position="147"/>
    </location>
</feature>
<sequence length="176" mass="19773">MLCVTSAPTMNEITSTCKEFIQQSRNRNNRNITMDCSRILSTWNHHINKASFRKSIPIALHTANGFVLSLGHAETTARTSLQIRTRNRTEHQHQHHGRGPQDRYWGGPSRSGSARGVNDLKSENSGPTGSGRSDPSSNMSATCGCKSPHPEPHHFISNIHILRWKRGNLCDRKLKR</sequence>
<name>A0A194WZQ0_MOLSC</name>
<evidence type="ECO:0000313" key="3">
    <source>
        <dbReference type="Proteomes" id="UP000070700"/>
    </source>
</evidence>